<dbReference type="Pfam" id="PF02678">
    <property type="entry name" value="Pirin"/>
    <property type="match status" value="1"/>
</dbReference>
<gene>
    <name evidence="5" type="ORF">ACFSBX_08530</name>
</gene>
<dbReference type="Gene3D" id="2.60.120.10">
    <property type="entry name" value="Jelly Rolls"/>
    <property type="match status" value="2"/>
</dbReference>
<reference evidence="5 6" key="1">
    <citation type="journal article" date="2019" name="Int. J. Syst. Evol. Microbiol.">
        <title>The Global Catalogue of Microorganisms (GCM) 10K type strain sequencing project: providing services to taxonomists for standard genome sequencing and annotation.</title>
        <authorList>
            <consortium name="The Broad Institute Genomics Platform"/>
            <consortium name="The Broad Institute Genome Sequencing Center for Infectious Disease"/>
            <person name="Wu L."/>
            <person name="Ma J."/>
        </authorList>
    </citation>
    <scope>NUCLEOTIDE SEQUENCE [LARGE SCALE GENOMIC DNA]</scope>
    <source>
        <strain evidence="5 6">CGMCC 1.12121</strain>
    </source>
</reference>
<dbReference type="InterPro" id="IPR003829">
    <property type="entry name" value="Pirin_N_dom"/>
</dbReference>
<feature type="region of interest" description="Disordered" evidence="3">
    <location>
        <begin position="1"/>
        <end position="31"/>
    </location>
</feature>
<feature type="domain" description="Pirin N-terminal" evidence="4">
    <location>
        <begin position="27"/>
        <end position="120"/>
    </location>
</feature>
<dbReference type="PIRSF" id="PIRSF006232">
    <property type="entry name" value="Pirin"/>
    <property type="match status" value="1"/>
</dbReference>
<evidence type="ECO:0000259" key="4">
    <source>
        <dbReference type="Pfam" id="PF02678"/>
    </source>
</evidence>
<dbReference type="RefSeq" id="WP_256420527.1">
    <property type="nucleotide sequence ID" value="NZ_JANHDI010000002.1"/>
</dbReference>
<dbReference type="PANTHER" id="PTHR13903">
    <property type="entry name" value="PIRIN-RELATED"/>
    <property type="match status" value="1"/>
</dbReference>
<accession>A0ABD6CNI4</accession>
<evidence type="ECO:0000256" key="3">
    <source>
        <dbReference type="SAM" id="MobiDB-lite"/>
    </source>
</evidence>
<dbReference type="Proteomes" id="UP001597085">
    <property type="component" value="Unassembled WGS sequence"/>
</dbReference>
<dbReference type="InterPro" id="IPR012093">
    <property type="entry name" value="Pirin"/>
</dbReference>
<keyword evidence="6" id="KW-1185">Reference proteome</keyword>
<evidence type="ECO:0000313" key="5">
    <source>
        <dbReference type="EMBL" id="MFD1598999.1"/>
    </source>
</evidence>
<comment type="caution">
    <text evidence="5">The sequence shown here is derived from an EMBL/GenBank/DDBJ whole genome shotgun (WGS) entry which is preliminary data.</text>
</comment>
<proteinExistence type="inferred from homology"/>
<dbReference type="PANTHER" id="PTHR13903:SF8">
    <property type="entry name" value="PIRIN"/>
    <property type="match status" value="1"/>
</dbReference>
<dbReference type="EMBL" id="JBHUDK010000006">
    <property type="protein sequence ID" value="MFD1598999.1"/>
    <property type="molecule type" value="Genomic_DNA"/>
</dbReference>
<comment type="similarity">
    <text evidence="1 2">Belongs to the pirin family.</text>
</comment>
<dbReference type="AlphaFoldDB" id="A0ABD6CNI4"/>
<dbReference type="CDD" id="cd02909">
    <property type="entry name" value="cupin_pirin_N"/>
    <property type="match status" value="1"/>
</dbReference>
<evidence type="ECO:0000256" key="1">
    <source>
        <dbReference type="ARBA" id="ARBA00008416"/>
    </source>
</evidence>
<evidence type="ECO:0000256" key="2">
    <source>
        <dbReference type="RuleBase" id="RU003457"/>
    </source>
</evidence>
<protein>
    <submittedName>
        <fullName evidence="5">Pirin family protein</fullName>
    </submittedName>
</protein>
<dbReference type="SUPFAM" id="SSF51182">
    <property type="entry name" value="RmlC-like cupins"/>
    <property type="match status" value="1"/>
</dbReference>
<organism evidence="5 6">
    <name type="scientific">Halobellus rarus</name>
    <dbReference type="NCBI Taxonomy" id="1126237"/>
    <lineage>
        <taxon>Archaea</taxon>
        <taxon>Methanobacteriati</taxon>
        <taxon>Methanobacteriota</taxon>
        <taxon>Stenosarchaea group</taxon>
        <taxon>Halobacteria</taxon>
        <taxon>Halobacteriales</taxon>
        <taxon>Haloferacaceae</taxon>
        <taxon>Halobellus</taxon>
    </lineage>
</organism>
<name>A0ABD6CNI4_9EURY</name>
<sequence length="262" mass="27846">MSSNESNAAGRVRAGQRVRHGTGVHSNRAFPTDAYPSNLDPFVLFERFYIDPDQGFPMHPHRGFEIVSYMLDGGMEHEDSLGVANTAEAGEAMRITAGEGIRHSEFPAGGAACTGLQLWVNLPRETKAIEPDYADASAAELPTERLVGATVTTVVGEGSPITLQTPMEYLDVEVAGAGADAWTWTRPDGWSGFLYGVSGSGTVDGAGFDSAEPLVEGDVLPITDDEPIGLYDGDGNDGDWRVVAVAGEPHGEPIRQRGPFVL</sequence>
<dbReference type="InterPro" id="IPR014710">
    <property type="entry name" value="RmlC-like_jellyroll"/>
</dbReference>
<dbReference type="InterPro" id="IPR011051">
    <property type="entry name" value="RmlC_Cupin_sf"/>
</dbReference>
<evidence type="ECO:0000313" key="6">
    <source>
        <dbReference type="Proteomes" id="UP001597085"/>
    </source>
</evidence>